<gene>
    <name evidence="3" type="ORF">NRP21_10835</name>
</gene>
<evidence type="ECO:0000313" key="4">
    <source>
        <dbReference type="Proteomes" id="UP001524642"/>
    </source>
</evidence>
<dbReference type="InterPro" id="IPR006680">
    <property type="entry name" value="Amidohydro-rel"/>
</dbReference>
<dbReference type="InterPro" id="IPR032466">
    <property type="entry name" value="Metal_Hydrolase"/>
</dbReference>
<dbReference type="PANTHER" id="PTHR35563:SF2">
    <property type="entry name" value="BARREL METAL-DEPENDENT HYDROLASE, PUTATIVE (AFU_ORTHOLOGUE AFUA_1G16240)-RELATED"/>
    <property type="match status" value="1"/>
</dbReference>
<protein>
    <submittedName>
        <fullName evidence="3">Amidohydrolase family protein</fullName>
    </submittedName>
</protein>
<dbReference type="Pfam" id="PF04909">
    <property type="entry name" value="Amidohydro_2"/>
    <property type="match status" value="1"/>
</dbReference>
<dbReference type="PANTHER" id="PTHR35563">
    <property type="entry name" value="BARREL METAL-DEPENDENT HYDROLASE, PUTATIVE (AFU_ORTHOLOGUE AFUA_1G16240)-RELATED"/>
    <property type="match status" value="1"/>
</dbReference>
<evidence type="ECO:0000256" key="1">
    <source>
        <dbReference type="SAM" id="MobiDB-lite"/>
    </source>
</evidence>
<organism evidence="3 4">
    <name type="scientific">Roseomonas populi</name>
    <dbReference type="NCBI Taxonomy" id="3121582"/>
    <lineage>
        <taxon>Bacteria</taxon>
        <taxon>Pseudomonadati</taxon>
        <taxon>Pseudomonadota</taxon>
        <taxon>Alphaproteobacteria</taxon>
        <taxon>Acetobacterales</taxon>
        <taxon>Roseomonadaceae</taxon>
        <taxon>Roseomonas</taxon>
    </lineage>
</organism>
<sequence length="291" mass="31188">MSKADGGGPVPNSSGTRPPRLPMPEGACDSHIHVVDPAFLPPGTDAAPFRGMGPEDYKALQRRLGTQRAVVVQPKAFGTDNAGTLAAVAALGPGARGIAVLHPDATEAELRRLDAGGIRGLRFSVWKPADTVTTIDMIEPMAERIRAMGWHAQINMSADQIAGNASLLERLACPIVFDHLGRIPPPGGTGHPAFRVLERLLGRGDVWVKLSGAYLDSIEGGPDYPDMAEVARGLAHLAPERTVWGSDWPHVTERHKPDDAGLLDLLLDWLPDEAARRRVLRDNPAILYGFG</sequence>
<name>A0ABT1X360_9PROT</name>
<keyword evidence="4" id="KW-1185">Reference proteome</keyword>
<accession>A0ABT1X360</accession>
<evidence type="ECO:0000259" key="2">
    <source>
        <dbReference type="Pfam" id="PF04909"/>
    </source>
</evidence>
<dbReference type="EMBL" id="JANJOU010000008">
    <property type="protein sequence ID" value="MCR0982545.1"/>
    <property type="molecule type" value="Genomic_DNA"/>
</dbReference>
<dbReference type="Proteomes" id="UP001524642">
    <property type="component" value="Unassembled WGS sequence"/>
</dbReference>
<dbReference type="InterPro" id="IPR052358">
    <property type="entry name" value="Aro_Compnd_Degr_Hydrolases"/>
</dbReference>
<reference evidence="3 4" key="1">
    <citation type="submission" date="2022-06" db="EMBL/GenBank/DDBJ databases">
        <title>Roseomonas CN29.</title>
        <authorList>
            <person name="Cheng Y."/>
            <person name="He X."/>
        </authorList>
    </citation>
    <scope>NUCLEOTIDE SEQUENCE [LARGE SCALE GENOMIC DNA]</scope>
    <source>
        <strain evidence="3 4">CN29</strain>
    </source>
</reference>
<evidence type="ECO:0000313" key="3">
    <source>
        <dbReference type="EMBL" id="MCR0982545.1"/>
    </source>
</evidence>
<proteinExistence type="predicted"/>
<feature type="domain" description="Amidohydrolase-related" evidence="2">
    <location>
        <begin position="28"/>
        <end position="290"/>
    </location>
</feature>
<dbReference type="Gene3D" id="3.20.20.140">
    <property type="entry name" value="Metal-dependent hydrolases"/>
    <property type="match status" value="1"/>
</dbReference>
<dbReference type="SUPFAM" id="SSF51556">
    <property type="entry name" value="Metallo-dependent hydrolases"/>
    <property type="match status" value="1"/>
</dbReference>
<comment type="caution">
    <text evidence="3">The sequence shown here is derived from an EMBL/GenBank/DDBJ whole genome shotgun (WGS) entry which is preliminary data.</text>
</comment>
<feature type="region of interest" description="Disordered" evidence="1">
    <location>
        <begin position="1"/>
        <end position="28"/>
    </location>
</feature>